<dbReference type="GO" id="GO:0016814">
    <property type="term" value="F:hydrolase activity, acting on carbon-nitrogen (but not peptide) bonds, in cyclic amidines"/>
    <property type="evidence" value="ECO:0007669"/>
    <property type="project" value="TreeGrafter"/>
</dbReference>
<dbReference type="InterPro" id="IPR011059">
    <property type="entry name" value="Metal-dep_hydrolase_composite"/>
</dbReference>
<dbReference type="Pfam" id="PF07969">
    <property type="entry name" value="Amidohydro_3"/>
    <property type="match status" value="1"/>
</dbReference>
<evidence type="ECO:0000313" key="4">
    <source>
        <dbReference type="Proteomes" id="UP000294558"/>
    </source>
</evidence>
<dbReference type="InterPro" id="IPR013108">
    <property type="entry name" value="Amidohydro_3"/>
</dbReference>
<dbReference type="Gene3D" id="2.30.40.10">
    <property type="entry name" value="Urease, subunit C, domain 1"/>
    <property type="match status" value="1"/>
</dbReference>
<comment type="caution">
    <text evidence="3">The sequence shown here is derived from an EMBL/GenBank/DDBJ whole genome shotgun (WGS) entry which is preliminary data.</text>
</comment>
<dbReference type="InterPro" id="IPR032466">
    <property type="entry name" value="Metal_Hydrolase"/>
</dbReference>
<dbReference type="InterPro" id="IPR052349">
    <property type="entry name" value="Metallo-hydrolase_Enzymes"/>
</dbReference>
<dbReference type="PANTHER" id="PTHR32027:SF9">
    <property type="entry name" value="BLL3847 PROTEIN"/>
    <property type="match status" value="1"/>
</dbReference>
<name>A0A4R7I1V9_9ACTN</name>
<proteinExistence type="predicted"/>
<accession>A0A4R7I1V9</accession>
<dbReference type="AlphaFoldDB" id="A0A4R7I1V9"/>
<evidence type="ECO:0000259" key="2">
    <source>
        <dbReference type="Pfam" id="PF07969"/>
    </source>
</evidence>
<sequence>MGTVFRNGRLQDGRSVDVVVDDGRIASVGPSDPTGQVTSDDGDLGGFLLLPPMAEPHAHLDKALTSEAVPNPTGDLTGAIDAWIAADERGVFTHDDMVERVDEALRKLALNGVTAVRTHVNAGGGAGTWHLDATREAAARWAGKVDVEFVGLVHTPIVGPGSDDNVAALRACAASGALVGGCPHLEPDGAAAIDLAIALAEEFDTPIDLHTDETLDPTMLTLPLLARRVIDTGLDRRVAASHCVSLGMQTPDVQSDVARLVAEAGIGIVTLPQTNLFLQGRERPTATPRGLTAIAALRDAGVVVAAGADNVQDPFNLVGRSDPLETAALLVMAAHVLPDDAYDMVSNAPRILMGLPPVRFEVGDPADFVAIDAPSVRAAIADAPADRVVVRAGRVVARTETTRTIC</sequence>
<protein>
    <submittedName>
        <fullName evidence="3">Cytosine deaminase</fullName>
    </submittedName>
</protein>
<dbReference type="PANTHER" id="PTHR32027">
    <property type="entry name" value="CYTOSINE DEAMINASE"/>
    <property type="match status" value="1"/>
</dbReference>
<dbReference type="Proteomes" id="UP000294558">
    <property type="component" value="Unassembled WGS sequence"/>
</dbReference>
<feature type="region of interest" description="Disordered" evidence="1">
    <location>
        <begin position="24"/>
        <end position="43"/>
    </location>
</feature>
<dbReference type="EMBL" id="SOAU01000001">
    <property type="protein sequence ID" value="TDT16493.1"/>
    <property type="molecule type" value="Genomic_DNA"/>
</dbReference>
<dbReference type="Gene3D" id="3.20.20.140">
    <property type="entry name" value="Metal-dependent hydrolases"/>
    <property type="match status" value="1"/>
</dbReference>
<gene>
    <name evidence="3" type="ORF">BDK89_2084</name>
</gene>
<dbReference type="SUPFAM" id="SSF51556">
    <property type="entry name" value="Metallo-dependent hydrolases"/>
    <property type="match status" value="1"/>
</dbReference>
<dbReference type="CDD" id="cd01293">
    <property type="entry name" value="Bact_CD"/>
    <property type="match status" value="1"/>
</dbReference>
<evidence type="ECO:0000256" key="1">
    <source>
        <dbReference type="SAM" id="MobiDB-lite"/>
    </source>
</evidence>
<evidence type="ECO:0000313" key="3">
    <source>
        <dbReference type="EMBL" id="TDT16493.1"/>
    </source>
</evidence>
<reference evidence="3 4" key="1">
    <citation type="submission" date="2019-03" db="EMBL/GenBank/DDBJ databases">
        <title>Sequencing the genomes of 1000 actinobacteria strains.</title>
        <authorList>
            <person name="Klenk H.-P."/>
        </authorList>
    </citation>
    <scope>NUCLEOTIDE SEQUENCE [LARGE SCALE GENOMIC DNA]</scope>
    <source>
        <strain evidence="3 4">DSM 18936</strain>
    </source>
</reference>
<keyword evidence="4" id="KW-1185">Reference proteome</keyword>
<dbReference type="OrthoDB" id="3366604at2"/>
<feature type="domain" description="Amidohydrolase 3" evidence="2">
    <location>
        <begin position="95"/>
        <end position="396"/>
    </location>
</feature>
<dbReference type="RefSeq" id="WP_133868868.1">
    <property type="nucleotide sequence ID" value="NZ_SOAU01000001.1"/>
</dbReference>
<dbReference type="SUPFAM" id="SSF51338">
    <property type="entry name" value="Composite domain of metallo-dependent hydrolases"/>
    <property type="match status" value="1"/>
</dbReference>
<organism evidence="3 4">
    <name type="scientific">Ilumatobacter fluminis</name>
    <dbReference type="NCBI Taxonomy" id="467091"/>
    <lineage>
        <taxon>Bacteria</taxon>
        <taxon>Bacillati</taxon>
        <taxon>Actinomycetota</taxon>
        <taxon>Acidimicrobiia</taxon>
        <taxon>Acidimicrobiales</taxon>
        <taxon>Ilumatobacteraceae</taxon>
        <taxon>Ilumatobacter</taxon>
    </lineage>
</organism>